<protein>
    <submittedName>
        <fullName evidence="1">Uncharacterized protein</fullName>
    </submittedName>
</protein>
<dbReference type="Proteomes" id="UP000315003">
    <property type="component" value="Chromosome"/>
</dbReference>
<reference evidence="1 2" key="1">
    <citation type="submission" date="2019-02" db="EMBL/GenBank/DDBJ databases">
        <title>Deep-cultivation of Planctomycetes and their phenomic and genomic characterization uncovers novel biology.</title>
        <authorList>
            <person name="Wiegand S."/>
            <person name="Jogler M."/>
            <person name="Boedeker C."/>
            <person name="Pinto D."/>
            <person name="Vollmers J."/>
            <person name="Rivas-Marin E."/>
            <person name="Kohn T."/>
            <person name="Peeters S.H."/>
            <person name="Heuer A."/>
            <person name="Rast P."/>
            <person name="Oberbeckmann S."/>
            <person name="Bunk B."/>
            <person name="Jeske O."/>
            <person name="Meyerdierks A."/>
            <person name="Storesund J.E."/>
            <person name="Kallscheuer N."/>
            <person name="Luecker S."/>
            <person name="Lage O.M."/>
            <person name="Pohl T."/>
            <person name="Merkel B.J."/>
            <person name="Hornburger P."/>
            <person name="Mueller R.-W."/>
            <person name="Bruemmer F."/>
            <person name="Labrenz M."/>
            <person name="Spormann A.M."/>
            <person name="Op den Camp H."/>
            <person name="Overmann J."/>
            <person name="Amann R."/>
            <person name="Jetten M.S.M."/>
            <person name="Mascher T."/>
            <person name="Medema M.H."/>
            <person name="Devos D.P."/>
            <person name="Kaster A.-K."/>
            <person name="Ovreas L."/>
            <person name="Rohde M."/>
            <person name="Galperin M.Y."/>
            <person name="Jogler C."/>
        </authorList>
    </citation>
    <scope>NUCLEOTIDE SEQUENCE [LARGE SCALE GENOMIC DNA]</scope>
    <source>
        <strain evidence="1 2">SV_7m_r</strain>
    </source>
</reference>
<organism evidence="1 2">
    <name type="scientific">Stieleria bergensis</name>
    <dbReference type="NCBI Taxonomy" id="2528025"/>
    <lineage>
        <taxon>Bacteria</taxon>
        <taxon>Pseudomonadati</taxon>
        <taxon>Planctomycetota</taxon>
        <taxon>Planctomycetia</taxon>
        <taxon>Pirellulales</taxon>
        <taxon>Pirellulaceae</taxon>
        <taxon>Stieleria</taxon>
    </lineage>
</organism>
<proteinExistence type="predicted"/>
<evidence type="ECO:0000313" key="1">
    <source>
        <dbReference type="EMBL" id="QDT57692.1"/>
    </source>
</evidence>
<gene>
    <name evidence="1" type="ORF">SV7mr_01760</name>
</gene>
<sequence>MDTGIHCFEDLRVREGIASRIGACKHAPDENNPSCKARGLPWLIWLAPRLLQRLLHDFEKFVGLKWLAQNGASLGQTAALL</sequence>
<dbReference type="EMBL" id="CP036272">
    <property type="protein sequence ID" value="QDT57692.1"/>
    <property type="molecule type" value="Genomic_DNA"/>
</dbReference>
<name>A0A517SNJ5_9BACT</name>
<keyword evidence="2" id="KW-1185">Reference proteome</keyword>
<dbReference type="AlphaFoldDB" id="A0A517SNJ5"/>
<evidence type="ECO:0000313" key="2">
    <source>
        <dbReference type="Proteomes" id="UP000315003"/>
    </source>
</evidence>
<accession>A0A517SNJ5</accession>